<dbReference type="KEGG" id="lenr:94168426"/>
<dbReference type="RefSeq" id="XP_067689019.1">
    <property type="nucleotide sequence ID" value="XM_067832916.1"/>
</dbReference>
<keyword evidence="3" id="KW-1185">Reference proteome</keyword>
<sequence>MSTASLPNSASLVNDGERGHLAQAETPTATSALTTPLPPKSPVSRAAAVKEAAHLIGAPAAAPRRLTAPLFSHALLGSGAGLYAKTASASTPLPGATASLSVGAADRQASFSRQTFAPVSHVPCEQMKGPTTETAAPLSSITLPREHVEPTGSTSTALRLAFSPFPSVFDTARMPAAVVHSCATQLLRRRPASLHSRLSQSPLQDPPRSRLPSFTRSRAALPSARPSSETAAGAQVSVASWIPSRIFFAYEPIRVLSTSVPRAHGSCCSSVCRRRTSPSSALGLDPSRWYRCSASSLMPRMMYHSELPRWRRNSDAKGSPSRAQRCRYSKATHRSGLLRGNRKFRWSPSAVLRRGSHWPAHPHRHVGDADASAIPPPLSMIATPHLFLKYPVRVSSFRCSAKGDTAVDGVATHVFIELDKNYVVGVPPARFAQLIEAAKLLRSRKPQAGLLKSSATALEPPLRLLGCATPSERNASLARITAEECE</sequence>
<proteinExistence type="predicted"/>
<dbReference type="GeneID" id="94168426"/>
<gene>
    <name evidence="2" type="ORF">CUR178_01141</name>
</gene>
<protein>
    <submittedName>
        <fullName evidence="2">Uncharacterized protein</fullName>
    </submittedName>
</protein>
<dbReference type="EMBL" id="JAFHKP010000035">
    <property type="protein sequence ID" value="KAG5467497.1"/>
    <property type="molecule type" value="Genomic_DNA"/>
</dbReference>
<organism evidence="2 3">
    <name type="scientific">Leishmania enriettii</name>
    <dbReference type="NCBI Taxonomy" id="5663"/>
    <lineage>
        <taxon>Eukaryota</taxon>
        <taxon>Discoba</taxon>
        <taxon>Euglenozoa</taxon>
        <taxon>Kinetoplastea</taxon>
        <taxon>Metakinetoplastina</taxon>
        <taxon>Trypanosomatida</taxon>
        <taxon>Trypanosomatidae</taxon>
        <taxon>Leishmaniinae</taxon>
        <taxon>Leishmania</taxon>
    </lineage>
</organism>
<evidence type="ECO:0000256" key="1">
    <source>
        <dbReference type="SAM" id="MobiDB-lite"/>
    </source>
</evidence>
<dbReference type="OrthoDB" id="266923at2759"/>
<evidence type="ECO:0000313" key="3">
    <source>
        <dbReference type="Proteomes" id="UP000674179"/>
    </source>
</evidence>
<comment type="caution">
    <text evidence="2">The sequence shown here is derived from an EMBL/GenBank/DDBJ whole genome shotgun (WGS) entry which is preliminary data.</text>
</comment>
<name>A0A836KCP1_LEIEN</name>
<accession>A0A836KCP1</accession>
<evidence type="ECO:0000313" key="2">
    <source>
        <dbReference type="EMBL" id="KAG5467497.1"/>
    </source>
</evidence>
<dbReference type="AlphaFoldDB" id="A0A836KCP1"/>
<dbReference type="Proteomes" id="UP000674179">
    <property type="component" value="Chromosome 35"/>
</dbReference>
<feature type="region of interest" description="Disordered" evidence="1">
    <location>
        <begin position="193"/>
        <end position="213"/>
    </location>
</feature>
<reference evidence="2 3" key="1">
    <citation type="submission" date="2021-02" db="EMBL/GenBank/DDBJ databases">
        <title>Leishmania (Mundinia) enrietti genome sequencing and assembly.</title>
        <authorList>
            <person name="Almutairi H."/>
            <person name="Gatherer D."/>
        </authorList>
    </citation>
    <scope>NUCLEOTIDE SEQUENCE [LARGE SCALE GENOMIC DNA]</scope>
    <source>
        <strain evidence="2">CUR178</strain>
    </source>
</reference>